<dbReference type="InterPro" id="IPR008514">
    <property type="entry name" value="T6SS_Hcp"/>
</dbReference>
<keyword evidence="2" id="KW-1185">Reference proteome</keyword>
<dbReference type="Gene3D" id="2.30.110.20">
    <property type="entry name" value="Hcp1-like"/>
    <property type="match status" value="1"/>
</dbReference>
<dbReference type="SUPFAM" id="SSF141452">
    <property type="entry name" value="Hcp1-like"/>
    <property type="match status" value="1"/>
</dbReference>
<evidence type="ECO:0000313" key="2">
    <source>
        <dbReference type="Proteomes" id="UP000676246"/>
    </source>
</evidence>
<evidence type="ECO:0000313" key="1">
    <source>
        <dbReference type="EMBL" id="MBQ0930377.1"/>
    </source>
</evidence>
<dbReference type="AlphaFoldDB" id="A0A941BEV2"/>
<reference evidence="1 2" key="1">
    <citation type="submission" date="2021-04" db="EMBL/GenBank/DDBJ databases">
        <title>The genome sequence of Ideonella sp. 3Y2.</title>
        <authorList>
            <person name="Liu Y."/>
        </authorList>
    </citation>
    <scope>NUCLEOTIDE SEQUENCE [LARGE SCALE GENOMIC DNA]</scope>
    <source>
        <strain evidence="1 2">3Y2</strain>
    </source>
</reference>
<dbReference type="RefSeq" id="WP_210853051.1">
    <property type="nucleotide sequence ID" value="NZ_JAGQDD010000004.1"/>
</dbReference>
<comment type="caution">
    <text evidence="1">The sequence shown here is derived from an EMBL/GenBank/DDBJ whole genome shotgun (WGS) entry which is preliminary data.</text>
</comment>
<protein>
    <submittedName>
        <fullName evidence="1">Type VI secretion system tube protein Hcp</fullName>
    </submittedName>
</protein>
<dbReference type="EMBL" id="JAGQDD010000004">
    <property type="protein sequence ID" value="MBQ0930377.1"/>
    <property type="molecule type" value="Genomic_DNA"/>
</dbReference>
<name>A0A941BEV2_9BURK</name>
<dbReference type="InterPro" id="IPR036624">
    <property type="entry name" value="Hcp1-lik_sf"/>
</dbReference>
<organism evidence="1 2">
    <name type="scientific">Ideonella alba</name>
    <dbReference type="NCBI Taxonomy" id="2824118"/>
    <lineage>
        <taxon>Bacteria</taxon>
        <taxon>Pseudomonadati</taxon>
        <taxon>Pseudomonadota</taxon>
        <taxon>Betaproteobacteria</taxon>
        <taxon>Burkholderiales</taxon>
        <taxon>Sphaerotilaceae</taxon>
        <taxon>Ideonella</taxon>
    </lineage>
</organism>
<dbReference type="Proteomes" id="UP000676246">
    <property type="component" value="Unassembled WGS sequence"/>
</dbReference>
<proteinExistence type="predicted"/>
<dbReference type="Pfam" id="PF05638">
    <property type="entry name" value="T6SS_HCP"/>
    <property type="match status" value="1"/>
</dbReference>
<sequence>MSDTLFYLDITFEKAGQLRGESTVAGFKHQIEIDGWKWGMSVQEVRAEVSQRDGSGVKFETLDLSGYFDTATINLLKALRHRDKFTKARLSMIHAVQPKDRPRELLTIEARNGYVEDLQLDINSGKVAQIKCSLKLSYALIGVDYYPTTKRRDEHSGRLTFSAEARGRSDR</sequence>
<accession>A0A941BEV2</accession>
<gene>
    <name evidence="1" type="ORF">KAK03_07740</name>
</gene>